<dbReference type="EMBL" id="KB456271">
    <property type="protein sequence ID" value="EMF08324.1"/>
    <property type="molecule type" value="Genomic_DNA"/>
</dbReference>
<proteinExistence type="predicted"/>
<dbReference type="AlphaFoldDB" id="M3AS36"/>
<reference evidence="2 3" key="1">
    <citation type="journal article" date="2012" name="PLoS Pathog.">
        <title>Diverse lifestyles and strategies of plant pathogenesis encoded in the genomes of eighteen Dothideomycetes fungi.</title>
        <authorList>
            <person name="Ohm R.A."/>
            <person name="Feau N."/>
            <person name="Henrissat B."/>
            <person name="Schoch C.L."/>
            <person name="Horwitz B.A."/>
            <person name="Barry K.W."/>
            <person name="Condon B.J."/>
            <person name="Copeland A.C."/>
            <person name="Dhillon B."/>
            <person name="Glaser F."/>
            <person name="Hesse C.N."/>
            <person name="Kosti I."/>
            <person name="LaButti K."/>
            <person name="Lindquist E.A."/>
            <person name="Lucas S."/>
            <person name="Salamov A.A."/>
            <person name="Bradshaw R.E."/>
            <person name="Ciuffetti L."/>
            <person name="Hamelin R.C."/>
            <person name="Kema G.H.J."/>
            <person name="Lawrence C."/>
            <person name="Scott J.A."/>
            <person name="Spatafora J.W."/>
            <person name="Turgeon B.G."/>
            <person name="de Wit P.J.G.M."/>
            <person name="Zhong S."/>
            <person name="Goodwin S.B."/>
            <person name="Grigoriev I.V."/>
        </authorList>
    </citation>
    <scope>NUCLEOTIDE SEQUENCE [LARGE SCALE GENOMIC DNA]</scope>
    <source>
        <strain evidence="2 3">SO2202</strain>
    </source>
</reference>
<feature type="region of interest" description="Disordered" evidence="1">
    <location>
        <begin position="1"/>
        <end position="68"/>
    </location>
</feature>
<sequence>MALPVLTSPMSTSQHTLKRHDTGLALSESPPPPLVTRHQEQKQMTRTRRNSTSTQSSTQSSDTSQTTRTRFHVGLLMPDAPPDLQHEARHASYRRRVCRDVFGKDMHLDWKSAPVVCDERYDYASLLYRRELRCVASRQYLYEVYDDLKQKALQRTCWKMVEPSDDVAQVVCIDGEEMIDMVG</sequence>
<dbReference type="RefSeq" id="XP_016756445.1">
    <property type="nucleotide sequence ID" value="XM_016907190.1"/>
</dbReference>
<feature type="compositionally biased region" description="Low complexity" evidence="1">
    <location>
        <begin position="50"/>
        <end position="68"/>
    </location>
</feature>
<name>M3AS36_SPHMS</name>
<protein>
    <submittedName>
        <fullName evidence="2">Uncharacterized protein</fullName>
    </submittedName>
</protein>
<dbReference type="GeneID" id="27904327"/>
<keyword evidence="3" id="KW-1185">Reference proteome</keyword>
<evidence type="ECO:0000256" key="1">
    <source>
        <dbReference type="SAM" id="MobiDB-lite"/>
    </source>
</evidence>
<dbReference type="Proteomes" id="UP000016931">
    <property type="component" value="Unassembled WGS sequence"/>
</dbReference>
<dbReference type="OrthoDB" id="3644902at2759"/>
<evidence type="ECO:0000313" key="3">
    <source>
        <dbReference type="Proteomes" id="UP000016931"/>
    </source>
</evidence>
<evidence type="ECO:0000313" key="2">
    <source>
        <dbReference type="EMBL" id="EMF08324.1"/>
    </source>
</evidence>
<dbReference type="OMA" id="NDIDWRS"/>
<dbReference type="HOGENOM" id="CLU_1636132_0_0_1"/>
<accession>M3AS36</accession>
<organism evidence="2 3">
    <name type="scientific">Sphaerulina musiva (strain SO2202)</name>
    <name type="common">Poplar stem canker fungus</name>
    <name type="synonym">Septoria musiva</name>
    <dbReference type="NCBI Taxonomy" id="692275"/>
    <lineage>
        <taxon>Eukaryota</taxon>
        <taxon>Fungi</taxon>
        <taxon>Dikarya</taxon>
        <taxon>Ascomycota</taxon>
        <taxon>Pezizomycotina</taxon>
        <taxon>Dothideomycetes</taxon>
        <taxon>Dothideomycetidae</taxon>
        <taxon>Mycosphaerellales</taxon>
        <taxon>Mycosphaerellaceae</taxon>
        <taxon>Sphaerulina</taxon>
    </lineage>
</organism>
<gene>
    <name evidence="2" type="ORF">SEPMUDRAFT_152016</name>
</gene>